<reference evidence="10 11" key="1">
    <citation type="submission" date="2017-02" db="EMBL/GenBank/DDBJ databases">
        <authorList>
            <person name="Peterson S.W."/>
        </authorList>
    </citation>
    <scope>NUCLEOTIDE SEQUENCE [LARGE SCALE GENOMIC DNA]</scope>
    <source>
        <strain evidence="10 11">M1</strain>
    </source>
</reference>
<dbReference type="PANTHER" id="PTHR30239">
    <property type="entry name" value="ACETOLACTATE SYNTHASE SMALL SUBUNIT"/>
    <property type="match status" value="1"/>
</dbReference>
<dbReference type="EMBL" id="FUZT01000010">
    <property type="protein sequence ID" value="SKC83109.1"/>
    <property type="molecule type" value="Genomic_DNA"/>
</dbReference>
<dbReference type="NCBIfam" id="TIGR00119">
    <property type="entry name" value="acolac_sm"/>
    <property type="match status" value="1"/>
</dbReference>
<dbReference type="Proteomes" id="UP000190285">
    <property type="component" value="Unassembled WGS sequence"/>
</dbReference>
<dbReference type="GO" id="GO:0009097">
    <property type="term" value="P:isoleucine biosynthetic process"/>
    <property type="evidence" value="ECO:0007669"/>
    <property type="project" value="UniProtKB-UniRule"/>
</dbReference>
<evidence type="ECO:0000256" key="7">
    <source>
        <dbReference type="ARBA" id="ARBA00048670"/>
    </source>
</evidence>
<dbReference type="GO" id="GO:0009099">
    <property type="term" value="P:L-valine biosynthetic process"/>
    <property type="evidence" value="ECO:0007669"/>
    <property type="project" value="UniProtKB-UniRule"/>
</dbReference>
<dbReference type="GO" id="GO:0005829">
    <property type="term" value="C:cytosol"/>
    <property type="evidence" value="ECO:0007669"/>
    <property type="project" value="TreeGrafter"/>
</dbReference>
<evidence type="ECO:0000256" key="5">
    <source>
        <dbReference type="ARBA" id="ARBA00022605"/>
    </source>
</evidence>
<keyword evidence="11" id="KW-1185">Reference proteome</keyword>
<name>A0A1T5M5G8_9FIRM</name>
<dbReference type="STRING" id="36842.SAMN02194393_03816"/>
<dbReference type="InterPro" id="IPR045865">
    <property type="entry name" value="ACT-like_dom_sf"/>
</dbReference>
<keyword evidence="8" id="KW-0808">Transferase</keyword>
<dbReference type="InterPro" id="IPR027271">
    <property type="entry name" value="Acetolactate_synth/TF_NikR_C"/>
</dbReference>
<evidence type="ECO:0000256" key="4">
    <source>
        <dbReference type="ARBA" id="ARBA00011744"/>
    </source>
</evidence>
<comment type="pathway">
    <text evidence="2 8">Amino-acid biosynthesis; L-valine biosynthesis; L-valine from pyruvate: step 1/4.</text>
</comment>
<dbReference type="Pfam" id="PF10369">
    <property type="entry name" value="ALS_ss_C"/>
    <property type="match status" value="1"/>
</dbReference>
<comment type="pathway">
    <text evidence="1 8">Amino-acid biosynthesis; L-isoleucine biosynthesis; L-isoleucine from 2-oxobutanoate: step 1/4.</text>
</comment>
<dbReference type="SUPFAM" id="SSF55021">
    <property type="entry name" value="ACT-like"/>
    <property type="match status" value="2"/>
</dbReference>
<organism evidence="10 11">
    <name type="scientific">Maledivibacter halophilus</name>
    <dbReference type="NCBI Taxonomy" id="36842"/>
    <lineage>
        <taxon>Bacteria</taxon>
        <taxon>Bacillati</taxon>
        <taxon>Bacillota</taxon>
        <taxon>Clostridia</taxon>
        <taxon>Peptostreptococcales</taxon>
        <taxon>Caminicellaceae</taxon>
        <taxon>Maledivibacter</taxon>
    </lineage>
</organism>
<comment type="similarity">
    <text evidence="3 8">Belongs to the acetolactate synthase small subunit family.</text>
</comment>
<dbReference type="InterPro" id="IPR019455">
    <property type="entry name" value="Acetolactate_synth_ssu_C"/>
</dbReference>
<dbReference type="InterPro" id="IPR039557">
    <property type="entry name" value="AHAS_ACT"/>
</dbReference>
<dbReference type="UniPathway" id="UPA00049">
    <property type="reaction ID" value="UER00059"/>
</dbReference>
<dbReference type="FunFam" id="3.30.70.1150:FF:000001">
    <property type="entry name" value="Acetolactate synthase small subunit"/>
    <property type="match status" value="1"/>
</dbReference>
<evidence type="ECO:0000313" key="10">
    <source>
        <dbReference type="EMBL" id="SKC83109.1"/>
    </source>
</evidence>
<dbReference type="FunFam" id="3.30.70.260:FF:000001">
    <property type="entry name" value="Acetolactate synthase, small subunit"/>
    <property type="match status" value="1"/>
</dbReference>
<evidence type="ECO:0000313" key="11">
    <source>
        <dbReference type="Proteomes" id="UP000190285"/>
    </source>
</evidence>
<comment type="subunit">
    <text evidence="4 8">Dimer of large and small chains.</text>
</comment>
<dbReference type="Gene3D" id="3.30.70.1150">
    <property type="entry name" value="ACT-like. Chain A, domain 2"/>
    <property type="match status" value="1"/>
</dbReference>
<protein>
    <recommendedName>
        <fullName evidence="8">Acetolactate synthase small subunit</fullName>
        <shortName evidence="8">AHAS</shortName>
        <shortName evidence="8">ALS</shortName>
        <ecNumber evidence="8">2.2.1.6</ecNumber>
    </recommendedName>
    <alternativeName>
        <fullName evidence="8">Acetohydroxy-acid synthase small subunit</fullName>
    </alternativeName>
</protein>
<evidence type="ECO:0000256" key="1">
    <source>
        <dbReference type="ARBA" id="ARBA00004974"/>
    </source>
</evidence>
<comment type="function">
    <text evidence="8">Catalyzes the conversion of 2 pyruvate molecules into acetolactate in the first common step of the biosynthetic pathway of the branched-amino acids such as leucine, isoleucine, and valine.</text>
</comment>
<keyword evidence="5 8" id="KW-0028">Amino-acid biosynthesis</keyword>
<dbReference type="PROSITE" id="PS51671">
    <property type="entry name" value="ACT"/>
    <property type="match status" value="1"/>
</dbReference>
<evidence type="ECO:0000256" key="3">
    <source>
        <dbReference type="ARBA" id="ARBA00006341"/>
    </source>
</evidence>
<keyword evidence="6 8" id="KW-0100">Branched-chain amino acid biosynthesis</keyword>
<evidence type="ECO:0000256" key="6">
    <source>
        <dbReference type="ARBA" id="ARBA00023304"/>
    </source>
</evidence>
<gene>
    <name evidence="10" type="ORF">SAMN02194393_03816</name>
</gene>
<dbReference type="UniPathway" id="UPA00047">
    <property type="reaction ID" value="UER00055"/>
</dbReference>
<dbReference type="CDD" id="cd04878">
    <property type="entry name" value="ACT_AHAS"/>
    <property type="match status" value="1"/>
</dbReference>
<feature type="domain" description="ACT" evidence="9">
    <location>
        <begin position="13"/>
        <end position="87"/>
    </location>
</feature>
<dbReference type="Gene3D" id="3.30.70.260">
    <property type="match status" value="1"/>
</dbReference>
<dbReference type="EC" id="2.2.1.6" evidence="8"/>
<evidence type="ECO:0000256" key="2">
    <source>
        <dbReference type="ARBA" id="ARBA00005025"/>
    </source>
</evidence>
<evidence type="ECO:0000256" key="8">
    <source>
        <dbReference type="RuleBase" id="RU368092"/>
    </source>
</evidence>
<sequence length="172" mass="18906">MFCKGVIHINKHVLSVLVENHFGVLSRIAGLFSRRGYNIDSLSVGITENPNISRMTITVTGDDYILEQITKQLNKVIDVIKVVELKPGQSVHRDLVLIKIKAGAGDRTAINEAVNIFRANIVDISTETLTVELTGDEGKISAFVDIVKPYGIMELVRTGFTGIQRGKSKITD</sequence>
<dbReference type="PANTHER" id="PTHR30239:SF0">
    <property type="entry name" value="ACETOLACTATE SYNTHASE SMALL SUBUNIT 1, CHLOROPLASTIC"/>
    <property type="match status" value="1"/>
</dbReference>
<dbReference type="Pfam" id="PF22629">
    <property type="entry name" value="ACT_AHAS_ss"/>
    <property type="match status" value="1"/>
</dbReference>
<dbReference type="InterPro" id="IPR002912">
    <property type="entry name" value="ACT_dom"/>
</dbReference>
<proteinExistence type="inferred from homology"/>
<comment type="catalytic activity">
    <reaction evidence="7 8">
        <text>2 pyruvate + H(+) = (2S)-2-acetolactate + CO2</text>
        <dbReference type="Rhea" id="RHEA:25249"/>
        <dbReference type="ChEBI" id="CHEBI:15361"/>
        <dbReference type="ChEBI" id="CHEBI:15378"/>
        <dbReference type="ChEBI" id="CHEBI:16526"/>
        <dbReference type="ChEBI" id="CHEBI:58476"/>
        <dbReference type="EC" id="2.2.1.6"/>
    </reaction>
</comment>
<dbReference type="AlphaFoldDB" id="A0A1T5M5G8"/>
<dbReference type="InterPro" id="IPR054480">
    <property type="entry name" value="AHAS_small-like_ACT"/>
</dbReference>
<evidence type="ECO:0000259" key="9">
    <source>
        <dbReference type="PROSITE" id="PS51671"/>
    </source>
</evidence>
<dbReference type="NCBIfam" id="NF008864">
    <property type="entry name" value="PRK11895.1"/>
    <property type="match status" value="1"/>
</dbReference>
<dbReference type="GO" id="GO:1990610">
    <property type="term" value="F:acetolactate synthase regulator activity"/>
    <property type="evidence" value="ECO:0007669"/>
    <property type="project" value="UniProtKB-UniRule"/>
</dbReference>
<dbReference type="InterPro" id="IPR004789">
    <property type="entry name" value="Acetalactate_synth_ssu"/>
</dbReference>
<dbReference type="GO" id="GO:0003984">
    <property type="term" value="F:acetolactate synthase activity"/>
    <property type="evidence" value="ECO:0007669"/>
    <property type="project" value="UniProtKB-UniRule"/>
</dbReference>
<accession>A0A1T5M5G8</accession>